<gene>
    <name evidence="2" type="ORF">ZHAS_00009606</name>
</gene>
<sequence>MPDRAHLWRSWSSRRLIDGDGCVRHAPTSGYEHLFTKTLRPVISVQQRDRDTKQSPTWWWVAGSLWTSINQAKSKSKARAHVRSCSDGSDVGSRKPPYLEPRMTNGPQRHALWATPRPGIPERASA</sequence>
<protein>
    <submittedName>
        <fullName evidence="2 3">Uncharacterized protein</fullName>
    </submittedName>
</protein>
<evidence type="ECO:0000313" key="2">
    <source>
        <dbReference type="EMBL" id="KFB42026.1"/>
    </source>
</evidence>
<dbReference type="Proteomes" id="UP000030765">
    <property type="component" value="Unassembled WGS sequence"/>
</dbReference>
<dbReference type="EMBL" id="KE525157">
    <property type="protein sequence ID" value="KFB42026.1"/>
    <property type="molecule type" value="Genomic_DNA"/>
</dbReference>
<dbReference type="EMBL" id="ATLV01017198">
    <property type="status" value="NOT_ANNOTATED_CDS"/>
    <property type="molecule type" value="Genomic_DNA"/>
</dbReference>
<evidence type="ECO:0000256" key="1">
    <source>
        <dbReference type="SAM" id="MobiDB-lite"/>
    </source>
</evidence>
<dbReference type="EnsemblMetazoa" id="ASIC009606-RA">
    <property type="protein sequence ID" value="ASIC009606-PA"/>
    <property type="gene ID" value="ASIC009606"/>
</dbReference>
<accession>A0A084VVN2</accession>
<dbReference type="VEuPathDB" id="VectorBase:ASIC009606"/>
<dbReference type="AlphaFoldDB" id="A0A084VVN2"/>
<feature type="region of interest" description="Disordered" evidence="1">
    <location>
        <begin position="76"/>
        <end position="126"/>
    </location>
</feature>
<reference evidence="2 4" key="1">
    <citation type="journal article" date="2014" name="BMC Genomics">
        <title>Genome sequence of Anopheles sinensis provides insight into genetics basis of mosquito competence for malaria parasites.</title>
        <authorList>
            <person name="Zhou D."/>
            <person name="Zhang D."/>
            <person name="Ding G."/>
            <person name="Shi L."/>
            <person name="Hou Q."/>
            <person name="Ye Y."/>
            <person name="Xu Y."/>
            <person name="Zhou H."/>
            <person name="Xiong C."/>
            <person name="Li S."/>
            <person name="Yu J."/>
            <person name="Hong S."/>
            <person name="Yu X."/>
            <person name="Zou P."/>
            <person name="Chen C."/>
            <person name="Chang X."/>
            <person name="Wang W."/>
            <person name="Lv Y."/>
            <person name="Sun Y."/>
            <person name="Ma L."/>
            <person name="Shen B."/>
            <person name="Zhu C."/>
        </authorList>
    </citation>
    <scope>NUCLEOTIDE SEQUENCE [LARGE SCALE GENOMIC DNA]</scope>
</reference>
<name>A0A084VVN2_ANOSI</name>
<evidence type="ECO:0000313" key="3">
    <source>
        <dbReference type="EnsemblMetazoa" id="ASIC009606-PA"/>
    </source>
</evidence>
<keyword evidence="4" id="KW-1185">Reference proteome</keyword>
<proteinExistence type="predicted"/>
<evidence type="ECO:0000313" key="4">
    <source>
        <dbReference type="Proteomes" id="UP000030765"/>
    </source>
</evidence>
<reference evidence="3" key="2">
    <citation type="submission" date="2020-05" db="UniProtKB">
        <authorList>
            <consortium name="EnsemblMetazoa"/>
        </authorList>
    </citation>
    <scope>IDENTIFICATION</scope>
</reference>
<organism evidence="2">
    <name type="scientific">Anopheles sinensis</name>
    <name type="common">Mosquito</name>
    <dbReference type="NCBI Taxonomy" id="74873"/>
    <lineage>
        <taxon>Eukaryota</taxon>
        <taxon>Metazoa</taxon>
        <taxon>Ecdysozoa</taxon>
        <taxon>Arthropoda</taxon>
        <taxon>Hexapoda</taxon>
        <taxon>Insecta</taxon>
        <taxon>Pterygota</taxon>
        <taxon>Neoptera</taxon>
        <taxon>Endopterygota</taxon>
        <taxon>Diptera</taxon>
        <taxon>Nematocera</taxon>
        <taxon>Culicoidea</taxon>
        <taxon>Culicidae</taxon>
        <taxon>Anophelinae</taxon>
        <taxon>Anopheles</taxon>
    </lineage>
</organism>